<evidence type="ECO:0000313" key="2">
    <source>
        <dbReference type="EMBL" id="CAD8347681.1"/>
    </source>
</evidence>
<dbReference type="AlphaFoldDB" id="A0A7R9ZYK1"/>
<feature type="transmembrane region" description="Helical" evidence="1">
    <location>
        <begin position="80"/>
        <end position="101"/>
    </location>
</feature>
<keyword evidence="1" id="KW-1133">Transmembrane helix</keyword>
<keyword evidence="1" id="KW-0812">Transmembrane</keyword>
<accession>A0A7R9ZYK1</accession>
<name>A0A7R9ZYK1_9DINO</name>
<keyword evidence="1" id="KW-0472">Membrane</keyword>
<feature type="transmembrane region" description="Helical" evidence="1">
    <location>
        <begin position="136"/>
        <end position="157"/>
    </location>
</feature>
<protein>
    <submittedName>
        <fullName evidence="2">Uncharacterized protein</fullName>
    </submittedName>
</protein>
<feature type="transmembrane region" description="Helical" evidence="1">
    <location>
        <begin position="31"/>
        <end position="52"/>
    </location>
</feature>
<sequence length="526" mass="57190">MQPLAYLAVRVVLGWLQLVQRADRAFVGDPLVLVAAGAVHCWAVVYSLFVAVHTRAMRYDGYHEGYVEHLPGSVAWTETLAMASLWVWLLAGFTTAAVRLLDEDAGNLPMGLEDAKGSPITKLIRSPMFHSLLGHAHSVSCVGLFLSILMLCFTMALMKGGITACELCLVIVSIGFAVPHALLAARRLSEAAERALEELLPPQAAEAAAAEAAAMGPQLCIVLALADAPGHAYLWQNCVYCLASIALLAAVAGSARYPPKTVGAALPPEVHESLVCLVVDAVAALAIVLSYPHLNTWLTWASALGVLGVAASCRMQAVREVYEDWLEPVLVVRSDTHKRMPSPQRQLLRKNSWVLGLLCAATTLWDITWHPVPQYSYPMVNQAILMLRWQSPTETKTSSQMLSIAASSLGLTERSFEVETTLPSHRLLLFKYTGREDPANQTMPMFLNWQATMLAPKGELAEIVDSSFPAALNVSMCAEMQEATTNDKDSASNSTKREAREAYVAACDYWKDRVVKSSMEILAGQS</sequence>
<gene>
    <name evidence="2" type="ORF">PBAH0796_LOCUS3420</name>
</gene>
<evidence type="ECO:0000256" key="1">
    <source>
        <dbReference type="SAM" id="Phobius"/>
    </source>
</evidence>
<proteinExistence type="predicted"/>
<dbReference type="EMBL" id="HBEG01005715">
    <property type="protein sequence ID" value="CAD8347681.1"/>
    <property type="molecule type" value="Transcribed_RNA"/>
</dbReference>
<feature type="transmembrane region" description="Helical" evidence="1">
    <location>
        <begin position="164"/>
        <end position="185"/>
    </location>
</feature>
<organism evidence="2">
    <name type="scientific">Pyrodinium bahamense</name>
    <dbReference type="NCBI Taxonomy" id="73915"/>
    <lineage>
        <taxon>Eukaryota</taxon>
        <taxon>Sar</taxon>
        <taxon>Alveolata</taxon>
        <taxon>Dinophyceae</taxon>
        <taxon>Gonyaulacales</taxon>
        <taxon>Pyrocystaceae</taxon>
        <taxon>Pyrodinium</taxon>
    </lineage>
</organism>
<reference evidence="2" key="1">
    <citation type="submission" date="2021-01" db="EMBL/GenBank/DDBJ databases">
        <authorList>
            <person name="Corre E."/>
            <person name="Pelletier E."/>
            <person name="Niang G."/>
            <person name="Scheremetjew M."/>
            <person name="Finn R."/>
            <person name="Kale V."/>
            <person name="Holt S."/>
            <person name="Cochrane G."/>
            <person name="Meng A."/>
            <person name="Brown T."/>
            <person name="Cohen L."/>
        </authorList>
    </citation>
    <scope>NUCLEOTIDE SEQUENCE</scope>
    <source>
        <strain evidence="2">Pbaha01</strain>
    </source>
</reference>